<dbReference type="AlphaFoldDB" id="A0A8J2ED79"/>
<comment type="caution">
    <text evidence="1">The sequence shown here is derived from an EMBL/GenBank/DDBJ whole genome shotgun (WGS) entry which is preliminary data.</text>
</comment>
<organism evidence="1 2">
    <name type="scientific">Cotesia congregata</name>
    <name type="common">Parasitoid wasp</name>
    <name type="synonym">Apanteles congregatus</name>
    <dbReference type="NCBI Taxonomy" id="51543"/>
    <lineage>
        <taxon>Eukaryota</taxon>
        <taxon>Metazoa</taxon>
        <taxon>Ecdysozoa</taxon>
        <taxon>Arthropoda</taxon>
        <taxon>Hexapoda</taxon>
        <taxon>Insecta</taxon>
        <taxon>Pterygota</taxon>
        <taxon>Neoptera</taxon>
        <taxon>Endopterygota</taxon>
        <taxon>Hymenoptera</taxon>
        <taxon>Apocrita</taxon>
        <taxon>Ichneumonoidea</taxon>
        <taxon>Braconidae</taxon>
        <taxon>Microgastrinae</taxon>
        <taxon>Cotesia</taxon>
    </lineage>
</organism>
<proteinExistence type="predicted"/>
<protein>
    <submittedName>
        <fullName evidence="1">Cc_ptp.gamma_17.6_pseudo</fullName>
    </submittedName>
</protein>
<evidence type="ECO:0000313" key="1">
    <source>
        <dbReference type="EMBL" id="CAG5075831.1"/>
    </source>
</evidence>
<dbReference type="Proteomes" id="UP000786811">
    <property type="component" value="Unassembled WGS sequence"/>
</dbReference>
<name>A0A8J2ED79_COTCN</name>
<sequence>MVFKKPASDFSYSTFWDLIWKTDSRVIVRFDKGKSVRQK</sequence>
<reference evidence="1" key="1">
    <citation type="submission" date="2021-04" db="EMBL/GenBank/DDBJ databases">
        <authorList>
            <person name="Chebbi M.A.C M."/>
        </authorList>
    </citation>
    <scope>NUCLEOTIDE SEQUENCE</scope>
</reference>
<keyword evidence="2" id="KW-1185">Reference proteome</keyword>
<dbReference type="OrthoDB" id="7706134at2759"/>
<gene>
    <name evidence="1" type="ORF">HICCMSTLAB_LOCUS1883</name>
</gene>
<dbReference type="EMBL" id="CAJNRD030001116">
    <property type="protein sequence ID" value="CAG5075831.1"/>
    <property type="molecule type" value="Genomic_DNA"/>
</dbReference>
<evidence type="ECO:0000313" key="2">
    <source>
        <dbReference type="Proteomes" id="UP000786811"/>
    </source>
</evidence>
<accession>A0A8J2ED79</accession>